<evidence type="ECO:0008006" key="3">
    <source>
        <dbReference type="Google" id="ProtNLM"/>
    </source>
</evidence>
<keyword evidence="2" id="KW-1185">Reference proteome</keyword>
<name>A0ABN4LL48_9ALTE</name>
<organism evidence="1 2">
    <name type="scientific">Alteromonas stellipolaris</name>
    <dbReference type="NCBI Taxonomy" id="233316"/>
    <lineage>
        <taxon>Bacteria</taxon>
        <taxon>Pseudomonadati</taxon>
        <taxon>Pseudomonadota</taxon>
        <taxon>Gammaproteobacteria</taxon>
        <taxon>Alteromonadales</taxon>
        <taxon>Alteromonadaceae</taxon>
        <taxon>Alteromonas/Salinimonas group</taxon>
        <taxon>Alteromonas</taxon>
    </lineage>
</organism>
<reference evidence="1 2" key="1">
    <citation type="submission" date="2015-12" db="EMBL/GenBank/DDBJ databases">
        <title>Intraspecies pangenome expansion in the marine bacterium Alteromonas.</title>
        <authorList>
            <person name="Lopez-Perez M."/>
            <person name="Rodriguez-Valera F."/>
        </authorList>
    </citation>
    <scope>NUCLEOTIDE SEQUENCE [LARGE SCALE GENOMIC DNA]</scope>
    <source>
        <strain evidence="1 2">LMG 21861</strain>
    </source>
</reference>
<proteinExistence type="predicted"/>
<evidence type="ECO:0000313" key="2">
    <source>
        <dbReference type="Proteomes" id="UP000056750"/>
    </source>
</evidence>
<evidence type="ECO:0000313" key="1">
    <source>
        <dbReference type="EMBL" id="AMJ74688.1"/>
    </source>
</evidence>
<sequence length="133" mass="16103">MEDKLDINRLNWHKSSYLGHYDKDCKYYEGIRCRCQKCDCSFVFTPEEQKQKFEIDKVYPGWLPTLCFSCTKNWNTLNENILGMECRWETERNELALNKQFLSQWLELIRTAQPYKKKQFDSRIGMILKILNK</sequence>
<gene>
    <name evidence="1" type="ORF">AVL57_12390</name>
</gene>
<protein>
    <recommendedName>
        <fullName evidence="3">Zinc-binding domain-containing protein</fullName>
    </recommendedName>
</protein>
<accession>A0ABN4LL48</accession>
<dbReference type="Proteomes" id="UP000056750">
    <property type="component" value="Chromosome"/>
</dbReference>
<dbReference type="EMBL" id="CP013926">
    <property type="protein sequence ID" value="AMJ74688.1"/>
    <property type="molecule type" value="Genomic_DNA"/>
</dbReference>